<organism evidence="1 2">
    <name type="scientific">Mycena venus</name>
    <dbReference type="NCBI Taxonomy" id="2733690"/>
    <lineage>
        <taxon>Eukaryota</taxon>
        <taxon>Fungi</taxon>
        <taxon>Dikarya</taxon>
        <taxon>Basidiomycota</taxon>
        <taxon>Agaricomycotina</taxon>
        <taxon>Agaricomycetes</taxon>
        <taxon>Agaricomycetidae</taxon>
        <taxon>Agaricales</taxon>
        <taxon>Marasmiineae</taxon>
        <taxon>Mycenaceae</taxon>
        <taxon>Mycena</taxon>
    </lineage>
</organism>
<sequence length="497" mass="55049">MWRLAKINSSFECRFSDVNSVPVGAVRGGSNVSCRLVVDGQGFLDLTELDLPGIACLNVNGSWLWRHEGPESPRLPLELCLDIPGDGRFTARLTPAPTSQSPTLDAPMTVSGKLKPLPDVSADDASFIDRMIAQNYVPYRNNPDGPGKTMEEIQALGQALFPFSQYHFQLAMCVYDWTTASFTRMVLLKIFEYTGVQETPFPIDQPSIAKQIWGSNWGPYVPSNADYMNSFMMTPAFSFGDVKRQLDLVASDLHALSNVQNRLLTAAMQALPRTSIFERPHLFSGQVDMSQLGLDHFGIEFFECPLNDGPVDKSLTIEFATAMKSYVAKGKIITTKMVWSFTDNIREAMHYSNGILLVTNIPDNSCVWETASYVSALSYDPDKIEYTFMPGSRFEVISAADDMVEEKRVCVIVLQPKPVEGALQPKPDEGAVKRLGLPAEAGKILHGPLEVQNLITTRIAALEGAPVELHCTSNHTSLTHFKPRHKTGGRRCACQYR</sequence>
<proteinExistence type="predicted"/>
<dbReference type="EMBL" id="JACAZI010000012">
    <property type="protein sequence ID" value="KAF7347039.1"/>
    <property type="molecule type" value="Genomic_DNA"/>
</dbReference>
<reference evidence="1" key="1">
    <citation type="submission" date="2020-05" db="EMBL/GenBank/DDBJ databases">
        <title>Mycena genomes resolve the evolution of fungal bioluminescence.</title>
        <authorList>
            <person name="Tsai I.J."/>
        </authorList>
    </citation>
    <scope>NUCLEOTIDE SEQUENCE</scope>
    <source>
        <strain evidence="1">CCC161011</strain>
    </source>
</reference>
<evidence type="ECO:0000313" key="1">
    <source>
        <dbReference type="EMBL" id="KAF7347039.1"/>
    </source>
</evidence>
<dbReference type="Proteomes" id="UP000620124">
    <property type="component" value="Unassembled WGS sequence"/>
</dbReference>
<gene>
    <name evidence="1" type="ORF">MVEN_01457600</name>
</gene>
<protein>
    <submittedName>
        <fullName evidence="1">Uncharacterized protein</fullName>
    </submittedName>
</protein>
<accession>A0A8H6XUM6</accession>
<keyword evidence="2" id="KW-1185">Reference proteome</keyword>
<dbReference type="AlphaFoldDB" id="A0A8H6XUM6"/>
<evidence type="ECO:0000313" key="2">
    <source>
        <dbReference type="Proteomes" id="UP000620124"/>
    </source>
</evidence>
<name>A0A8H6XUM6_9AGAR</name>
<comment type="caution">
    <text evidence="1">The sequence shown here is derived from an EMBL/GenBank/DDBJ whole genome shotgun (WGS) entry which is preliminary data.</text>
</comment>
<dbReference type="OrthoDB" id="5364250at2759"/>